<keyword evidence="4" id="KW-0997">Cell inner membrane</keyword>
<keyword evidence="6 9" id="KW-1133">Transmembrane helix</keyword>
<proteinExistence type="inferred from homology"/>
<comment type="caution">
    <text evidence="11">The sequence shown here is derived from an EMBL/GenBank/DDBJ whole genome shotgun (WGS) entry which is preliminary data.</text>
</comment>
<dbReference type="Proteomes" id="UP001298753">
    <property type="component" value="Unassembled WGS sequence"/>
</dbReference>
<comment type="subcellular location">
    <subcellularLocation>
        <location evidence="1">Cell inner membrane</location>
        <topology evidence="1">Multi-pass membrane protein</topology>
    </subcellularLocation>
</comment>
<evidence type="ECO:0000259" key="10">
    <source>
        <dbReference type="Pfam" id="PF04290"/>
    </source>
</evidence>
<keyword evidence="3" id="KW-1003">Cell membrane</keyword>
<name>A0AAW4VWL0_9FIRM</name>
<dbReference type="PANTHER" id="PTHR35011:SF4">
    <property type="entry name" value="SLL1102 PROTEIN"/>
    <property type="match status" value="1"/>
</dbReference>
<dbReference type="RefSeq" id="WP_110436437.1">
    <property type="nucleotide sequence ID" value="NZ_DBEZDI010000060.1"/>
</dbReference>
<keyword evidence="7 9" id="KW-0472">Membrane</keyword>
<feature type="transmembrane region" description="Helical" evidence="9">
    <location>
        <begin position="91"/>
        <end position="110"/>
    </location>
</feature>
<comment type="similarity">
    <text evidence="8">Belongs to the TRAP transporter small permease family.</text>
</comment>
<evidence type="ECO:0000256" key="2">
    <source>
        <dbReference type="ARBA" id="ARBA00022448"/>
    </source>
</evidence>
<dbReference type="EMBL" id="JAJEPX010000008">
    <property type="protein sequence ID" value="MCC2176344.1"/>
    <property type="molecule type" value="Genomic_DNA"/>
</dbReference>
<dbReference type="InterPro" id="IPR055348">
    <property type="entry name" value="DctQ"/>
</dbReference>
<accession>A0AAW4VWL0</accession>
<dbReference type="GO" id="GO:0005886">
    <property type="term" value="C:plasma membrane"/>
    <property type="evidence" value="ECO:0007669"/>
    <property type="project" value="UniProtKB-SubCell"/>
</dbReference>
<dbReference type="GeneID" id="98660417"/>
<feature type="transmembrane region" description="Helical" evidence="9">
    <location>
        <begin position="130"/>
        <end position="151"/>
    </location>
</feature>
<protein>
    <submittedName>
        <fullName evidence="11">TRAP transporter small permease subunit</fullName>
    </submittedName>
</protein>
<dbReference type="PANTHER" id="PTHR35011">
    <property type="entry name" value="2,3-DIKETO-L-GULONATE TRAP TRANSPORTER SMALL PERMEASE PROTEIN YIAM"/>
    <property type="match status" value="1"/>
</dbReference>
<feature type="transmembrane region" description="Helical" evidence="9">
    <location>
        <begin position="49"/>
        <end position="70"/>
    </location>
</feature>
<keyword evidence="5 9" id="KW-0812">Transmembrane</keyword>
<evidence type="ECO:0000256" key="9">
    <source>
        <dbReference type="SAM" id="Phobius"/>
    </source>
</evidence>
<feature type="domain" description="Tripartite ATP-independent periplasmic transporters DctQ component" evidence="10">
    <location>
        <begin position="29"/>
        <end position="162"/>
    </location>
</feature>
<evidence type="ECO:0000313" key="12">
    <source>
        <dbReference type="Proteomes" id="UP001298753"/>
    </source>
</evidence>
<evidence type="ECO:0000256" key="8">
    <source>
        <dbReference type="ARBA" id="ARBA00038436"/>
    </source>
</evidence>
<evidence type="ECO:0000256" key="7">
    <source>
        <dbReference type="ARBA" id="ARBA00023136"/>
    </source>
</evidence>
<evidence type="ECO:0000256" key="6">
    <source>
        <dbReference type="ARBA" id="ARBA00022989"/>
    </source>
</evidence>
<organism evidence="11 12">
    <name type="scientific">Agathobaculum butyriciproducens</name>
    <dbReference type="NCBI Taxonomy" id="1628085"/>
    <lineage>
        <taxon>Bacteria</taxon>
        <taxon>Bacillati</taxon>
        <taxon>Bacillota</taxon>
        <taxon>Clostridia</taxon>
        <taxon>Eubacteriales</taxon>
        <taxon>Butyricicoccaceae</taxon>
        <taxon>Agathobaculum</taxon>
    </lineage>
</organism>
<evidence type="ECO:0000256" key="4">
    <source>
        <dbReference type="ARBA" id="ARBA00022519"/>
    </source>
</evidence>
<reference evidence="11 12" key="1">
    <citation type="submission" date="2021-10" db="EMBL/GenBank/DDBJ databases">
        <title>Anaerobic single-cell dispensing facilitates the cultivation of human gut bacteria.</title>
        <authorList>
            <person name="Afrizal A."/>
        </authorList>
    </citation>
    <scope>NUCLEOTIDE SEQUENCE [LARGE SCALE GENOMIC DNA]</scope>
    <source>
        <strain evidence="11 12">CLA-AA-H270</strain>
    </source>
</reference>
<sequence length="180" mass="20006">MKVIKRICDVIDLVNDWIGRIASFAVLGILAVIVTEVVLRRLFHSPQIWTMDVICMTFGCYIIMVCAYGFQKKAFVAVDVLYARLKPLAQNILHLITYLVFFVPFVFVLVPESFGFFLRSYTTGERGYSVWAPPAWPVKLALFVGMTLLALQGISEMLKCVRGIGEAVSGTDDTKGGDAA</sequence>
<gene>
    <name evidence="11" type="ORF">LKD22_04245</name>
</gene>
<keyword evidence="12" id="KW-1185">Reference proteome</keyword>
<feature type="transmembrane region" description="Helical" evidence="9">
    <location>
        <begin position="21"/>
        <end position="43"/>
    </location>
</feature>
<evidence type="ECO:0000256" key="1">
    <source>
        <dbReference type="ARBA" id="ARBA00004429"/>
    </source>
</evidence>
<dbReference type="InterPro" id="IPR007387">
    <property type="entry name" value="TRAP_DctQ"/>
</dbReference>
<evidence type="ECO:0000256" key="5">
    <source>
        <dbReference type="ARBA" id="ARBA00022692"/>
    </source>
</evidence>
<keyword evidence="2" id="KW-0813">Transport</keyword>
<evidence type="ECO:0000313" key="11">
    <source>
        <dbReference type="EMBL" id="MCC2176344.1"/>
    </source>
</evidence>
<dbReference type="Pfam" id="PF04290">
    <property type="entry name" value="DctQ"/>
    <property type="match status" value="1"/>
</dbReference>
<dbReference type="AlphaFoldDB" id="A0AAW4VWL0"/>
<evidence type="ECO:0000256" key="3">
    <source>
        <dbReference type="ARBA" id="ARBA00022475"/>
    </source>
</evidence>